<protein>
    <recommendedName>
        <fullName evidence="5">DUF485 domain-containing protein</fullName>
    </recommendedName>
</protein>
<reference evidence="3 4" key="1">
    <citation type="submission" date="2019-03" db="EMBL/GenBank/DDBJ databases">
        <title>Genomic Encyclopedia of Type Strains, Phase IV (KMG-IV): sequencing the most valuable type-strain genomes for metagenomic binning, comparative biology and taxonomic classification.</title>
        <authorList>
            <person name="Goeker M."/>
        </authorList>
    </citation>
    <scope>NUCLEOTIDE SEQUENCE [LARGE SCALE GENOMIC DNA]</scope>
    <source>
        <strain evidence="3 4">DSM 45765</strain>
    </source>
</reference>
<feature type="region of interest" description="Disordered" evidence="1">
    <location>
        <begin position="1"/>
        <end position="109"/>
    </location>
</feature>
<dbReference type="AlphaFoldDB" id="A0A4R2R2Z7"/>
<dbReference type="Proteomes" id="UP000294911">
    <property type="component" value="Unassembled WGS sequence"/>
</dbReference>
<keyword evidence="2" id="KW-0812">Transmembrane</keyword>
<dbReference type="OrthoDB" id="5186135at2"/>
<dbReference type="RefSeq" id="WP_132875670.1">
    <property type="nucleotide sequence ID" value="NZ_SLXQ01000001.1"/>
</dbReference>
<dbReference type="EMBL" id="SLXQ01000001">
    <property type="protein sequence ID" value="TCP57160.1"/>
    <property type="molecule type" value="Genomic_DNA"/>
</dbReference>
<evidence type="ECO:0000256" key="1">
    <source>
        <dbReference type="SAM" id="MobiDB-lite"/>
    </source>
</evidence>
<proteinExistence type="predicted"/>
<name>A0A4R2R2Z7_9PSEU</name>
<feature type="transmembrane region" description="Helical" evidence="2">
    <location>
        <begin position="183"/>
        <end position="204"/>
    </location>
</feature>
<accession>A0A4R2R2Z7</accession>
<evidence type="ECO:0000313" key="4">
    <source>
        <dbReference type="Proteomes" id="UP000294911"/>
    </source>
</evidence>
<feature type="transmembrane region" description="Helical" evidence="2">
    <location>
        <begin position="149"/>
        <end position="171"/>
    </location>
</feature>
<keyword evidence="2" id="KW-1133">Transmembrane helix</keyword>
<sequence>MSSASGGQPGRRDEQGKQPRWPASDADQFGNTPQQSPANQPATDTARQDKRKGRRRAGRRKANPDQVDPYQLGAKTSGSRAHTAGKGVRAEQDNRDGQAESRKPPRRKRVVLADPRAPVTALRTVSELEQQTTFGEWLIKDLVRIQLRLALAFAALVIVLLGALPLVFYLAPAITQAKVVGVPVPWLLLGVLPFPLLVSVGLWYNRRAERHERDFVDMVEN</sequence>
<organism evidence="3 4">
    <name type="scientific">Tamaricihabitans halophyticus</name>
    <dbReference type="NCBI Taxonomy" id="1262583"/>
    <lineage>
        <taxon>Bacteria</taxon>
        <taxon>Bacillati</taxon>
        <taxon>Actinomycetota</taxon>
        <taxon>Actinomycetes</taxon>
        <taxon>Pseudonocardiales</taxon>
        <taxon>Pseudonocardiaceae</taxon>
        <taxon>Tamaricihabitans</taxon>
    </lineage>
</organism>
<feature type="compositionally biased region" description="Polar residues" evidence="1">
    <location>
        <begin position="29"/>
        <end position="45"/>
    </location>
</feature>
<keyword evidence="2" id="KW-0472">Membrane</keyword>
<gene>
    <name evidence="3" type="ORF">EV191_1011112</name>
</gene>
<evidence type="ECO:0000313" key="3">
    <source>
        <dbReference type="EMBL" id="TCP57160.1"/>
    </source>
</evidence>
<feature type="compositionally biased region" description="Basic residues" evidence="1">
    <location>
        <begin position="49"/>
        <end position="61"/>
    </location>
</feature>
<evidence type="ECO:0000256" key="2">
    <source>
        <dbReference type="SAM" id="Phobius"/>
    </source>
</evidence>
<evidence type="ECO:0008006" key="5">
    <source>
        <dbReference type="Google" id="ProtNLM"/>
    </source>
</evidence>
<comment type="caution">
    <text evidence="3">The sequence shown here is derived from an EMBL/GenBank/DDBJ whole genome shotgun (WGS) entry which is preliminary data.</text>
</comment>
<keyword evidence="4" id="KW-1185">Reference proteome</keyword>
<feature type="compositionally biased region" description="Basic and acidic residues" evidence="1">
    <location>
        <begin position="88"/>
        <end position="103"/>
    </location>
</feature>